<gene>
    <name evidence="1" type="ORF">GCM10008955_17670</name>
</gene>
<evidence type="ECO:0000313" key="1">
    <source>
        <dbReference type="EMBL" id="GGK24536.1"/>
    </source>
</evidence>
<keyword evidence="2" id="KW-1185">Reference proteome</keyword>
<comment type="caution">
    <text evidence="1">The sequence shown here is derived from an EMBL/GenBank/DDBJ whole genome shotgun (WGS) entry which is preliminary data.</text>
</comment>
<dbReference type="Gene3D" id="2.130.10.10">
    <property type="entry name" value="YVTN repeat-like/Quinoprotein amine dehydrogenase"/>
    <property type="match status" value="1"/>
</dbReference>
<sequence>MSAEDSRGGVVWTRAFPKALVADTGRVRQNVLVLTETGNPQFGTQQVVITLLSGATGQTLWERNIYGRLHAWGMADDALWVTRNDGGVNMSLDNFGFRLRDGRPLWETTSTSSPQATAKGSVLFRRPTKAGAPNDPVHLEFQVMNTSTGQSRLLKLKISERPQCRPLDDTLVMENFATKADERFYWAQRHDRCGYFVTRFDWHESERQRPVVRVGILP</sequence>
<proteinExistence type="predicted"/>
<protein>
    <recommendedName>
        <fullName evidence="3">Exo-alpha-sialidase</fullName>
    </recommendedName>
</protein>
<reference evidence="2" key="1">
    <citation type="journal article" date="2019" name="Int. J. Syst. Evol. Microbiol.">
        <title>The Global Catalogue of Microorganisms (GCM) 10K type strain sequencing project: providing services to taxonomists for standard genome sequencing and annotation.</title>
        <authorList>
            <consortium name="The Broad Institute Genomics Platform"/>
            <consortium name="The Broad Institute Genome Sequencing Center for Infectious Disease"/>
            <person name="Wu L."/>
            <person name="Ma J."/>
        </authorList>
    </citation>
    <scope>NUCLEOTIDE SEQUENCE [LARGE SCALE GENOMIC DNA]</scope>
    <source>
        <strain evidence="2">JCM 30331</strain>
    </source>
</reference>
<accession>A0ABQ2ETW8</accession>
<dbReference type="EMBL" id="BMPP01000006">
    <property type="protein sequence ID" value="GGK24536.1"/>
    <property type="molecule type" value="Genomic_DNA"/>
</dbReference>
<evidence type="ECO:0000313" key="2">
    <source>
        <dbReference type="Proteomes" id="UP000647587"/>
    </source>
</evidence>
<evidence type="ECO:0008006" key="3">
    <source>
        <dbReference type="Google" id="ProtNLM"/>
    </source>
</evidence>
<name>A0ABQ2ETW8_9DEIO</name>
<dbReference type="Proteomes" id="UP000647587">
    <property type="component" value="Unassembled WGS sequence"/>
</dbReference>
<dbReference type="InterPro" id="IPR015943">
    <property type="entry name" value="WD40/YVTN_repeat-like_dom_sf"/>
</dbReference>
<organism evidence="1 2">
    <name type="scientific">Deinococcus malanensis</name>
    <dbReference type="NCBI Taxonomy" id="1706855"/>
    <lineage>
        <taxon>Bacteria</taxon>
        <taxon>Thermotogati</taxon>
        <taxon>Deinococcota</taxon>
        <taxon>Deinococci</taxon>
        <taxon>Deinococcales</taxon>
        <taxon>Deinococcaceae</taxon>
        <taxon>Deinococcus</taxon>
    </lineage>
</organism>